<dbReference type="InterPro" id="IPR011435">
    <property type="entry name" value="UmpAB"/>
</dbReference>
<evidence type="ECO:0008006" key="4">
    <source>
        <dbReference type="Google" id="ProtNLM"/>
    </source>
</evidence>
<feature type="transmembrane region" description="Helical" evidence="1">
    <location>
        <begin position="12"/>
        <end position="32"/>
    </location>
</feature>
<gene>
    <name evidence="2" type="ORF">MSTHC_1750</name>
</gene>
<feature type="transmembrane region" description="Helical" evidence="1">
    <location>
        <begin position="83"/>
        <end position="101"/>
    </location>
</feature>
<dbReference type="GeneID" id="41603109"/>
<organism evidence="2 3">
    <name type="scientific">Methanosarcina thermophila CHTI-55</name>
    <dbReference type="NCBI Taxonomy" id="1434121"/>
    <lineage>
        <taxon>Archaea</taxon>
        <taxon>Methanobacteriati</taxon>
        <taxon>Methanobacteriota</taxon>
        <taxon>Stenosarchaea group</taxon>
        <taxon>Methanomicrobia</taxon>
        <taxon>Methanosarcinales</taxon>
        <taxon>Methanosarcinaceae</taxon>
        <taxon>Methanosarcina</taxon>
    </lineage>
</organism>
<dbReference type="HOGENOM" id="CLU_026769_0_0_2"/>
<dbReference type="AlphaFoldDB" id="A0A0E3KRL3"/>
<dbReference type="Proteomes" id="UP000056925">
    <property type="component" value="Chromosome"/>
</dbReference>
<proteinExistence type="predicted"/>
<evidence type="ECO:0000313" key="2">
    <source>
        <dbReference type="EMBL" id="AKB16068.1"/>
    </source>
</evidence>
<name>A0A0E3KRL3_METTE</name>
<keyword evidence="1" id="KW-1133">Transmembrane helix</keyword>
<sequence>MSLSIGGILPVILEVIQSIAPLIIFFTLFQILYLKLPPSQLVKLYTGLAFTAFGLILFLYGVSNGFLPAGTKIGEFFGDSRKNLLIPIGFILGLLATLAEPSVRVLCYQVEVSSNGYIRSNLMLYTLSLAVALFAAITMAKIVYRIPFLYIIVPGYLFALVLLWLCDRDFIGIAFDAGGAVTGPMAVSFLMSMAVGVATAYEGADPVADGFGLIAMIALAPIIFVMLLGVYIRFNGGIRNV</sequence>
<protein>
    <recommendedName>
        <fullName evidence="4">Permease of the major facilitator superfamily</fullName>
    </recommendedName>
</protein>
<feature type="transmembrane region" description="Helical" evidence="1">
    <location>
        <begin position="44"/>
        <end position="63"/>
    </location>
</feature>
<feature type="transmembrane region" description="Helical" evidence="1">
    <location>
        <begin position="178"/>
        <end position="201"/>
    </location>
</feature>
<keyword evidence="1" id="KW-0812">Transmembrane</keyword>
<feature type="transmembrane region" description="Helical" evidence="1">
    <location>
        <begin position="148"/>
        <end position="166"/>
    </location>
</feature>
<dbReference type="EMBL" id="CP009502">
    <property type="protein sequence ID" value="AKB16068.1"/>
    <property type="molecule type" value="Genomic_DNA"/>
</dbReference>
<dbReference type="KEGG" id="mthe:MSTHC_1750"/>
<reference evidence="2 3" key="1">
    <citation type="submission" date="2014-07" db="EMBL/GenBank/DDBJ databases">
        <title>Methanogenic archaea and the global carbon cycle.</title>
        <authorList>
            <person name="Henriksen J.R."/>
            <person name="Luke J."/>
            <person name="Reinhart S."/>
            <person name="Benedict M.N."/>
            <person name="Youngblut N.D."/>
            <person name="Metcalf M.E."/>
            <person name="Whitaker R.J."/>
            <person name="Metcalf W.W."/>
        </authorList>
    </citation>
    <scope>NUCLEOTIDE SEQUENCE [LARGE SCALE GENOMIC DNA]</scope>
    <source>
        <strain evidence="2 3">CHTI-55</strain>
    </source>
</reference>
<accession>A0A0E3KRL3</accession>
<feature type="transmembrane region" description="Helical" evidence="1">
    <location>
        <begin position="213"/>
        <end position="234"/>
    </location>
</feature>
<dbReference type="PATRIC" id="fig|1434121.4.peg.2148"/>
<evidence type="ECO:0000313" key="3">
    <source>
        <dbReference type="Proteomes" id="UP000056925"/>
    </source>
</evidence>
<feature type="transmembrane region" description="Helical" evidence="1">
    <location>
        <begin position="122"/>
        <end position="142"/>
    </location>
</feature>
<evidence type="ECO:0000256" key="1">
    <source>
        <dbReference type="SAM" id="Phobius"/>
    </source>
</evidence>
<keyword evidence="1" id="KW-0472">Membrane</keyword>
<dbReference type="RefSeq" id="WP_148704473.1">
    <property type="nucleotide sequence ID" value="NZ_CP009502.1"/>
</dbReference>
<dbReference type="Pfam" id="PF07556">
    <property type="entry name" value="DUF1538"/>
    <property type="match status" value="1"/>
</dbReference>